<reference evidence="3" key="1">
    <citation type="submission" date="2016-10" db="EMBL/GenBank/DDBJ databases">
        <authorList>
            <person name="Varghese N."/>
            <person name="Submissions S."/>
        </authorList>
    </citation>
    <scope>NUCLEOTIDE SEQUENCE [LARGE SCALE GENOMIC DNA]</scope>
    <source>
        <strain evidence="3">DSM 26879</strain>
    </source>
</reference>
<dbReference type="RefSeq" id="WP_090196203.1">
    <property type="nucleotide sequence ID" value="NZ_FOYP01000001.1"/>
</dbReference>
<feature type="domain" description="DUF4130" evidence="1">
    <location>
        <begin position="75"/>
        <end position="168"/>
    </location>
</feature>
<dbReference type="STRING" id="390270.SAMN04488005_0578"/>
<dbReference type="EMBL" id="FOYP01000001">
    <property type="protein sequence ID" value="SFR33961.1"/>
    <property type="molecule type" value="Genomic_DNA"/>
</dbReference>
<dbReference type="Proteomes" id="UP000199478">
    <property type="component" value="Unassembled WGS sequence"/>
</dbReference>
<dbReference type="InterPro" id="IPR025404">
    <property type="entry name" value="DUF4130"/>
</dbReference>
<proteinExistence type="predicted"/>
<sequence length="217" mass="24649">MFTIPLPQIGTDIAWRDAAKRLIGAGIAPDDILWDYAGRLSPLVDTPLPAVRRRLQVPNRFLTLANAVIWHQNDDRFARLYALLWRLRSAPNLMNDSADAGILQLNEYELDVQRAQAKMRKSVSFRDLRQAGARHSFAAWYTPAHHIVEPCAPYFAQRLPDLDWMIATPQLTAQFIDGNLSFHPGQPKPDFCRNRARIDRDLGDLFNPSGTIHASRV</sequence>
<dbReference type="OrthoDB" id="5290748at2"/>
<dbReference type="AlphaFoldDB" id="A0A1I6FVL1"/>
<evidence type="ECO:0000313" key="2">
    <source>
        <dbReference type="EMBL" id="SFR33961.1"/>
    </source>
</evidence>
<name>A0A1I6FVL1_9RHOB</name>
<evidence type="ECO:0000259" key="1">
    <source>
        <dbReference type="Pfam" id="PF13566"/>
    </source>
</evidence>
<accession>A0A1I6FVL1</accession>
<dbReference type="Pfam" id="PF13566">
    <property type="entry name" value="DUF4130"/>
    <property type="match status" value="1"/>
</dbReference>
<protein>
    <submittedName>
        <fullName evidence="2">Probable DNA metabolism protein</fullName>
    </submittedName>
</protein>
<keyword evidence="3" id="KW-1185">Reference proteome</keyword>
<evidence type="ECO:0000313" key="3">
    <source>
        <dbReference type="Proteomes" id="UP000199478"/>
    </source>
</evidence>
<organism evidence="2 3">
    <name type="scientific">Yoonia tamlensis</name>
    <dbReference type="NCBI Taxonomy" id="390270"/>
    <lineage>
        <taxon>Bacteria</taxon>
        <taxon>Pseudomonadati</taxon>
        <taxon>Pseudomonadota</taxon>
        <taxon>Alphaproteobacteria</taxon>
        <taxon>Rhodobacterales</taxon>
        <taxon>Paracoccaceae</taxon>
        <taxon>Yoonia</taxon>
    </lineage>
</organism>
<gene>
    <name evidence="2" type="ORF">SAMN04488005_0578</name>
</gene>